<organism evidence="1 2">
    <name type="scientific">Thelohanellus kitauei</name>
    <name type="common">Myxosporean</name>
    <dbReference type="NCBI Taxonomy" id="669202"/>
    <lineage>
        <taxon>Eukaryota</taxon>
        <taxon>Metazoa</taxon>
        <taxon>Cnidaria</taxon>
        <taxon>Myxozoa</taxon>
        <taxon>Myxosporea</taxon>
        <taxon>Bivalvulida</taxon>
        <taxon>Platysporina</taxon>
        <taxon>Myxobolidae</taxon>
        <taxon>Thelohanellus</taxon>
    </lineage>
</organism>
<comment type="caution">
    <text evidence="1">The sequence shown here is derived from an EMBL/GenBank/DDBJ whole genome shotgun (WGS) entry which is preliminary data.</text>
</comment>
<dbReference type="Proteomes" id="UP000031668">
    <property type="component" value="Unassembled WGS sequence"/>
</dbReference>
<accession>A0A0C2MRF2</accession>
<proteinExistence type="predicted"/>
<dbReference type="AlphaFoldDB" id="A0A0C2MRF2"/>
<protein>
    <submittedName>
        <fullName evidence="1">Uncharacterized protein</fullName>
    </submittedName>
</protein>
<dbReference type="EMBL" id="JWZT01002271">
    <property type="protein sequence ID" value="KII69821.1"/>
    <property type="molecule type" value="Genomic_DNA"/>
</dbReference>
<gene>
    <name evidence="1" type="ORF">RF11_09502</name>
</gene>
<evidence type="ECO:0000313" key="1">
    <source>
        <dbReference type="EMBL" id="KII69821.1"/>
    </source>
</evidence>
<evidence type="ECO:0000313" key="2">
    <source>
        <dbReference type="Proteomes" id="UP000031668"/>
    </source>
</evidence>
<name>A0A0C2MRF2_THEKT</name>
<keyword evidence="2" id="KW-1185">Reference proteome</keyword>
<reference evidence="1 2" key="1">
    <citation type="journal article" date="2014" name="Genome Biol. Evol.">
        <title>The genome of the myxosporean Thelohanellus kitauei shows adaptations to nutrient acquisition within its fish host.</title>
        <authorList>
            <person name="Yang Y."/>
            <person name="Xiong J."/>
            <person name="Zhou Z."/>
            <person name="Huo F."/>
            <person name="Miao W."/>
            <person name="Ran C."/>
            <person name="Liu Y."/>
            <person name="Zhang J."/>
            <person name="Feng J."/>
            <person name="Wang M."/>
            <person name="Wang M."/>
            <person name="Wang L."/>
            <person name="Yao B."/>
        </authorList>
    </citation>
    <scope>NUCLEOTIDE SEQUENCE [LARGE SCALE GENOMIC DNA]</scope>
    <source>
        <strain evidence="1">Wuqing</strain>
    </source>
</reference>
<sequence>MSYNLIYAIKLSGWKIEFSGYNISSGFKNPILYYDKRWTNVTLQITIEDVFWGISEIIYVDLQNHTPSYTNPKNRMIITNMKYIPVPSPETVTDKYNNFKYRYAINKYNTIPLLVHNQTFQKVAINNDVKI</sequence>